<accession>A0A382AMF8</accession>
<dbReference type="GO" id="GO:0006094">
    <property type="term" value="P:gluconeogenesis"/>
    <property type="evidence" value="ECO:0007669"/>
    <property type="project" value="InterPro"/>
</dbReference>
<dbReference type="AlphaFoldDB" id="A0A382AMF8"/>
<name>A0A382AMF8_9ZZZZ</name>
<dbReference type="Gene3D" id="3.90.228.20">
    <property type="match status" value="1"/>
</dbReference>
<dbReference type="Pfam" id="PF01293">
    <property type="entry name" value="PEPCK_ATP"/>
    <property type="match status" value="1"/>
</dbReference>
<evidence type="ECO:0008006" key="2">
    <source>
        <dbReference type="Google" id="ProtNLM"/>
    </source>
</evidence>
<gene>
    <name evidence="1" type="ORF">METZ01_LOCUS155502</name>
</gene>
<dbReference type="InterPro" id="IPR001272">
    <property type="entry name" value="PEP_carboxykinase_ATP"/>
</dbReference>
<feature type="non-terminal residue" evidence="1">
    <location>
        <position position="1"/>
    </location>
</feature>
<dbReference type="GO" id="GO:0005524">
    <property type="term" value="F:ATP binding"/>
    <property type="evidence" value="ECO:0007669"/>
    <property type="project" value="InterPro"/>
</dbReference>
<organism evidence="1">
    <name type="scientific">marine metagenome</name>
    <dbReference type="NCBI Taxonomy" id="408172"/>
    <lineage>
        <taxon>unclassified sequences</taxon>
        <taxon>metagenomes</taxon>
        <taxon>ecological metagenomes</taxon>
    </lineage>
</organism>
<proteinExistence type="predicted"/>
<dbReference type="EMBL" id="UINC01025999">
    <property type="protein sequence ID" value="SVB02648.1"/>
    <property type="molecule type" value="Genomic_DNA"/>
</dbReference>
<evidence type="ECO:0000313" key="1">
    <source>
        <dbReference type="EMBL" id="SVB02648.1"/>
    </source>
</evidence>
<reference evidence="1" key="1">
    <citation type="submission" date="2018-05" db="EMBL/GenBank/DDBJ databases">
        <authorList>
            <person name="Lanie J.A."/>
            <person name="Ng W.-L."/>
            <person name="Kazmierczak K.M."/>
            <person name="Andrzejewski T.M."/>
            <person name="Davidsen T.M."/>
            <person name="Wayne K.J."/>
            <person name="Tettelin H."/>
            <person name="Glass J.I."/>
            <person name="Rusch D."/>
            <person name="Podicherti R."/>
            <person name="Tsui H.-C.T."/>
            <person name="Winkler M.E."/>
        </authorList>
    </citation>
    <scope>NUCLEOTIDE SEQUENCE</scope>
</reference>
<dbReference type="InterPro" id="IPR013035">
    <property type="entry name" value="PEP_carboxykinase_C"/>
</dbReference>
<protein>
    <recommendedName>
        <fullName evidence="2">Phosphoenolpyruvate carboxykinase (ATP)</fullName>
    </recommendedName>
</protein>
<dbReference type="PANTHER" id="PTHR30031:SF0">
    <property type="entry name" value="PHOSPHOENOLPYRUVATE CARBOXYKINASE (ATP)"/>
    <property type="match status" value="1"/>
</dbReference>
<dbReference type="PANTHER" id="PTHR30031">
    <property type="entry name" value="PHOSPHOENOLPYRUVATE CARBOXYKINASE ATP"/>
    <property type="match status" value="1"/>
</dbReference>
<dbReference type="SUPFAM" id="SSF53795">
    <property type="entry name" value="PEP carboxykinase-like"/>
    <property type="match status" value="1"/>
</dbReference>
<sequence>PISKLNPAQSAYHFISGYTSKVAGTEAGINEPEPSFSACFGAPFMPLHPTIYAKMLIKKMKMSNVNVWLVNTGWTGGPYGIGKRMKLKYTRAMINAAMDGELDKINNRNYHIHSVFNVKQPRECPNVPSNILSPRQTWNNDEGYYKKAYMLSNYFIKNFEKFKKFADKSILDGAPNTK</sequence>
<dbReference type="GO" id="GO:0005829">
    <property type="term" value="C:cytosol"/>
    <property type="evidence" value="ECO:0007669"/>
    <property type="project" value="TreeGrafter"/>
</dbReference>
<dbReference type="GO" id="GO:0004612">
    <property type="term" value="F:phosphoenolpyruvate carboxykinase (ATP) activity"/>
    <property type="evidence" value="ECO:0007669"/>
    <property type="project" value="InterPro"/>
</dbReference>